<reference evidence="10 11" key="1">
    <citation type="submission" date="2019-07" db="EMBL/GenBank/DDBJ databases">
        <title>Genomes of Cafeteria roenbergensis.</title>
        <authorList>
            <person name="Fischer M.G."/>
            <person name="Hackl T."/>
            <person name="Roman M."/>
        </authorList>
    </citation>
    <scope>NUCLEOTIDE SEQUENCE [LARGE SCALE GENOMIC DNA]</scope>
    <source>
        <strain evidence="10 11">BVI</strain>
    </source>
</reference>
<feature type="domain" description="Protein kinase" evidence="9">
    <location>
        <begin position="245"/>
        <end position="753"/>
    </location>
</feature>
<evidence type="ECO:0000313" key="10">
    <source>
        <dbReference type="EMBL" id="KAA0154513.1"/>
    </source>
</evidence>
<dbReference type="GO" id="GO:0005524">
    <property type="term" value="F:ATP binding"/>
    <property type="evidence" value="ECO:0007669"/>
    <property type="project" value="UniProtKB-UniRule"/>
</dbReference>
<feature type="compositionally biased region" description="Low complexity" evidence="7">
    <location>
        <begin position="672"/>
        <end position="708"/>
    </location>
</feature>
<evidence type="ECO:0000256" key="5">
    <source>
        <dbReference type="ARBA" id="ARBA00022840"/>
    </source>
</evidence>
<dbReference type="InterPro" id="IPR001245">
    <property type="entry name" value="Ser-Thr/Tyr_kinase_cat_dom"/>
</dbReference>
<dbReference type="PROSITE" id="PS00108">
    <property type="entry name" value="PROTEIN_KINASE_ST"/>
    <property type="match status" value="1"/>
</dbReference>
<dbReference type="SMART" id="SM00240">
    <property type="entry name" value="FHA"/>
    <property type="match status" value="1"/>
</dbReference>
<dbReference type="PROSITE" id="PS50011">
    <property type="entry name" value="PROTEIN_KINASE_DOM"/>
    <property type="match status" value="1"/>
</dbReference>
<name>A0A5A8CN18_CAFRO</name>
<dbReference type="SUPFAM" id="SSF49879">
    <property type="entry name" value="SMAD/FHA domain"/>
    <property type="match status" value="1"/>
</dbReference>
<evidence type="ECO:0000256" key="3">
    <source>
        <dbReference type="ARBA" id="ARBA00022741"/>
    </source>
</evidence>
<dbReference type="InterPro" id="IPR000719">
    <property type="entry name" value="Prot_kinase_dom"/>
</dbReference>
<dbReference type="Gene3D" id="1.10.510.10">
    <property type="entry name" value="Transferase(Phosphotransferase) domain 1"/>
    <property type="match status" value="3"/>
</dbReference>
<keyword evidence="1" id="KW-0723">Serine/threonine-protein kinase</keyword>
<feature type="region of interest" description="Disordered" evidence="7">
    <location>
        <begin position="346"/>
        <end position="374"/>
    </location>
</feature>
<feature type="region of interest" description="Disordered" evidence="7">
    <location>
        <begin position="671"/>
        <end position="715"/>
    </location>
</feature>
<feature type="region of interest" description="Disordered" evidence="7">
    <location>
        <begin position="858"/>
        <end position="900"/>
    </location>
</feature>
<dbReference type="CDD" id="cd00060">
    <property type="entry name" value="FHA"/>
    <property type="match status" value="1"/>
</dbReference>
<feature type="region of interest" description="Disordered" evidence="7">
    <location>
        <begin position="523"/>
        <end position="556"/>
    </location>
</feature>
<dbReference type="InterPro" id="IPR008271">
    <property type="entry name" value="Ser/Thr_kinase_AS"/>
</dbReference>
<dbReference type="Gene3D" id="2.60.200.20">
    <property type="match status" value="1"/>
</dbReference>
<dbReference type="Pfam" id="PF07714">
    <property type="entry name" value="PK_Tyr_Ser-Thr"/>
    <property type="match status" value="1"/>
</dbReference>
<comment type="caution">
    <text evidence="10">The sequence shown here is derived from an EMBL/GenBank/DDBJ whole genome shotgun (WGS) entry which is preliminary data.</text>
</comment>
<dbReference type="InterPro" id="IPR017441">
    <property type="entry name" value="Protein_kinase_ATP_BS"/>
</dbReference>
<dbReference type="SUPFAM" id="SSF56112">
    <property type="entry name" value="Protein kinase-like (PK-like)"/>
    <property type="match status" value="1"/>
</dbReference>
<evidence type="ECO:0000259" key="8">
    <source>
        <dbReference type="PROSITE" id="PS50006"/>
    </source>
</evidence>
<evidence type="ECO:0000256" key="7">
    <source>
        <dbReference type="SAM" id="MobiDB-lite"/>
    </source>
</evidence>
<keyword evidence="4" id="KW-0418">Kinase</keyword>
<evidence type="ECO:0000256" key="1">
    <source>
        <dbReference type="ARBA" id="ARBA00022527"/>
    </source>
</evidence>
<feature type="compositionally biased region" description="Low complexity" evidence="7">
    <location>
        <begin position="858"/>
        <end position="879"/>
    </location>
</feature>
<dbReference type="InterPro" id="IPR000253">
    <property type="entry name" value="FHA_dom"/>
</dbReference>
<proteinExistence type="predicted"/>
<dbReference type="Pfam" id="PF00498">
    <property type="entry name" value="FHA"/>
    <property type="match status" value="1"/>
</dbReference>
<feature type="compositionally biased region" description="Low complexity" evidence="7">
    <location>
        <begin position="537"/>
        <end position="556"/>
    </location>
</feature>
<dbReference type="InterPro" id="IPR008984">
    <property type="entry name" value="SMAD_FHA_dom_sf"/>
</dbReference>
<dbReference type="InterPro" id="IPR011009">
    <property type="entry name" value="Kinase-like_dom_sf"/>
</dbReference>
<feature type="region of interest" description="Disordered" evidence="7">
    <location>
        <begin position="194"/>
        <end position="226"/>
    </location>
</feature>
<evidence type="ECO:0000256" key="6">
    <source>
        <dbReference type="PROSITE-ProRule" id="PRU10141"/>
    </source>
</evidence>
<feature type="binding site" evidence="6">
    <location>
        <position position="275"/>
    </location>
    <ligand>
        <name>ATP</name>
        <dbReference type="ChEBI" id="CHEBI:30616"/>
    </ligand>
</feature>
<gene>
    <name evidence="10" type="ORF">FNF29_02390</name>
</gene>
<feature type="domain" description="FHA" evidence="8">
    <location>
        <begin position="29"/>
        <end position="84"/>
    </location>
</feature>
<dbReference type="PROSITE" id="PS00107">
    <property type="entry name" value="PROTEIN_KINASE_ATP"/>
    <property type="match status" value="1"/>
</dbReference>
<dbReference type="AlphaFoldDB" id="A0A5A8CN18"/>
<dbReference type="GO" id="GO:0004674">
    <property type="term" value="F:protein serine/threonine kinase activity"/>
    <property type="evidence" value="ECO:0007669"/>
    <property type="project" value="UniProtKB-KW"/>
</dbReference>
<dbReference type="InterPro" id="IPR050205">
    <property type="entry name" value="CDPK_Ser/Thr_kinases"/>
</dbReference>
<feature type="region of interest" description="Disordered" evidence="7">
    <location>
        <begin position="498"/>
        <end position="517"/>
    </location>
</feature>
<dbReference type="Proteomes" id="UP000323011">
    <property type="component" value="Unassembled WGS sequence"/>
</dbReference>
<feature type="compositionally biased region" description="Low complexity" evidence="7">
    <location>
        <begin position="499"/>
        <end position="517"/>
    </location>
</feature>
<dbReference type="PANTHER" id="PTHR24349">
    <property type="entry name" value="SERINE/THREONINE-PROTEIN KINASE"/>
    <property type="match status" value="1"/>
</dbReference>
<evidence type="ECO:0000256" key="2">
    <source>
        <dbReference type="ARBA" id="ARBA00022679"/>
    </source>
</evidence>
<keyword evidence="5 6" id="KW-0067">ATP-binding</keyword>
<dbReference type="EMBL" id="VLTN01000011">
    <property type="protein sequence ID" value="KAA0154513.1"/>
    <property type="molecule type" value="Genomic_DNA"/>
</dbReference>
<keyword evidence="2" id="KW-0808">Transferase</keyword>
<sequence length="900" mass="91514">MAEQALRLISLTPDTCDSSEPIREAGVVLTIGRHFHCSLQVSSARAPVVSSRHCQVEFSLLRNRLVASVVDTSKNGTFVNGAQVKSPAPRLLSIGDTISLGTSKGAAVQLLFVMDATPTTGGGGDACEAVIRYAQRHRDDPSAARAAAVAQEAIDRRNRARAASASLALDVTRTVSGSAPSSLASVARLASASPPLGAARSGSATSDDAAGGSRQDDSGPGFPRMDGQARVRVVLNRTFAQDFVTNDESILGAGSFAKVYRCVRLSDGAEFAVKKVSRTRIKFHAGRGAEAQLRQEAAVLLGCTHPNVLRVVAFYEEKGFFFQVMELIRGGDLACKVEAKTSSAESRQRTAAAAARSASSTDKSTAGPAAAQDRRSVVQLGGTVSGLSASQGTGALAAAPFSEKQACQIFVHICEGLRYLHEEARVAHRDIKPQNILCSRLERTSSSGRPRNARWWFKLADGLFRSTRDAAGADCGFRSVVGTDIFMAPEIVALRPAYASQSQPEEPEPVAASASSAPGTVVAAATAAAPAPHPGTDSPAAGPADASAGGAARDAAASAAPKRQQIVYGREVDLFSLGVTLYIILSGTHPLLSTRGAIPPQAVAQAKRAVRMALERAAAKRAAAGADASAGGDPATGSDEADVVAGMVGAEVLAKDDPEQLRALEATLGENQAPGAGQGVPAQGGSFGASASSAPAAGHPAAAGPRSARWAPPMEGPVWDSVSDEAKDLVRALMDPDPTQRPSAAQCLKHAWTAEDASKQLRSVQPLTRSFAAGVRSVVDGLATRIAAAEAAGGTLAYALLADEDCSTTPRAAGAGDASVAVAAARRGAAAAANAAALSASAASAASVARAQKRALSSAAGSASSGGAVGSTRSAGAAAADRRPAHAAKRARPAAALAPN</sequence>
<protein>
    <submittedName>
        <fullName evidence="10">Uncharacterized protein</fullName>
    </submittedName>
</protein>
<evidence type="ECO:0000259" key="9">
    <source>
        <dbReference type="PROSITE" id="PS50011"/>
    </source>
</evidence>
<keyword evidence="11" id="KW-1185">Reference proteome</keyword>
<dbReference type="SMART" id="SM00220">
    <property type="entry name" value="S_TKc"/>
    <property type="match status" value="1"/>
</dbReference>
<evidence type="ECO:0000256" key="4">
    <source>
        <dbReference type="ARBA" id="ARBA00022777"/>
    </source>
</evidence>
<keyword evidence="3 6" id="KW-0547">Nucleotide-binding</keyword>
<accession>A0A5A8CN18</accession>
<dbReference type="PROSITE" id="PS50006">
    <property type="entry name" value="FHA_DOMAIN"/>
    <property type="match status" value="1"/>
</dbReference>
<organism evidence="10 11">
    <name type="scientific">Cafeteria roenbergensis</name>
    <name type="common">Marine flagellate</name>
    <dbReference type="NCBI Taxonomy" id="33653"/>
    <lineage>
        <taxon>Eukaryota</taxon>
        <taxon>Sar</taxon>
        <taxon>Stramenopiles</taxon>
        <taxon>Bigyra</taxon>
        <taxon>Opalozoa</taxon>
        <taxon>Bicosoecida</taxon>
        <taxon>Cafeteriaceae</taxon>
        <taxon>Cafeteria</taxon>
    </lineage>
</organism>
<evidence type="ECO:0000313" key="11">
    <source>
        <dbReference type="Proteomes" id="UP000323011"/>
    </source>
</evidence>
<feature type="compositionally biased region" description="Low complexity" evidence="7">
    <location>
        <begin position="346"/>
        <end position="366"/>
    </location>
</feature>